<dbReference type="InterPro" id="IPR013623">
    <property type="entry name" value="NADPH_Ox"/>
</dbReference>
<feature type="compositionally biased region" description="Polar residues" evidence="13">
    <location>
        <begin position="13"/>
        <end position="23"/>
    </location>
</feature>
<keyword evidence="10 14" id="KW-1133">Transmembrane helix</keyword>
<dbReference type="Pfam" id="PF08022">
    <property type="entry name" value="FAD_binding_8"/>
    <property type="match status" value="1"/>
</dbReference>
<dbReference type="Gene3D" id="2.40.30.10">
    <property type="entry name" value="Translation factors"/>
    <property type="match status" value="1"/>
</dbReference>
<dbReference type="Pfam" id="PF08030">
    <property type="entry name" value="NAD_binding_6"/>
    <property type="match status" value="1"/>
</dbReference>
<dbReference type="Proteomes" id="UP000636709">
    <property type="component" value="Unassembled WGS sequence"/>
</dbReference>
<dbReference type="InterPro" id="IPR013130">
    <property type="entry name" value="Fe3_Rdtase_TM_dom"/>
</dbReference>
<keyword evidence="18" id="KW-1185">Reference proteome</keyword>
<dbReference type="SMART" id="SM00054">
    <property type="entry name" value="EFh"/>
    <property type="match status" value="1"/>
</dbReference>
<proteinExistence type="inferred from homology"/>
<dbReference type="SUPFAM" id="SSF63380">
    <property type="entry name" value="Riboflavin synthase domain-like"/>
    <property type="match status" value="1"/>
</dbReference>
<evidence type="ECO:0000256" key="14">
    <source>
        <dbReference type="SAM" id="Phobius"/>
    </source>
</evidence>
<evidence type="ECO:0000256" key="10">
    <source>
        <dbReference type="ARBA" id="ARBA00022989"/>
    </source>
</evidence>
<evidence type="ECO:0000256" key="8">
    <source>
        <dbReference type="ARBA" id="ARBA00022837"/>
    </source>
</evidence>
<evidence type="ECO:0000256" key="11">
    <source>
        <dbReference type="ARBA" id="ARBA00023002"/>
    </source>
</evidence>
<dbReference type="GO" id="GO:0009653">
    <property type="term" value="P:anatomical structure morphogenesis"/>
    <property type="evidence" value="ECO:0007669"/>
    <property type="project" value="UniProtKB-ARBA"/>
</dbReference>
<dbReference type="GO" id="GO:0042742">
    <property type="term" value="P:defense response to bacterium"/>
    <property type="evidence" value="ECO:0007669"/>
    <property type="project" value="UniProtKB-ARBA"/>
</dbReference>
<dbReference type="CDD" id="cd00051">
    <property type="entry name" value="EFh"/>
    <property type="match status" value="1"/>
</dbReference>
<dbReference type="InterPro" id="IPR039261">
    <property type="entry name" value="FNR_nucleotide-bd"/>
</dbReference>
<dbReference type="PROSITE" id="PS50222">
    <property type="entry name" value="EF_HAND_2"/>
    <property type="match status" value="1"/>
</dbReference>
<reference evidence="17" key="1">
    <citation type="submission" date="2020-07" db="EMBL/GenBank/DDBJ databases">
        <title>Genome sequence and genetic diversity analysis of an under-domesticated orphan crop, white fonio (Digitaria exilis).</title>
        <authorList>
            <person name="Bennetzen J.L."/>
            <person name="Chen S."/>
            <person name="Ma X."/>
            <person name="Wang X."/>
            <person name="Yssel A.E.J."/>
            <person name="Chaluvadi S.R."/>
            <person name="Johnson M."/>
            <person name="Gangashetty P."/>
            <person name="Hamidou F."/>
            <person name="Sanogo M.D."/>
            <person name="Zwaenepoel A."/>
            <person name="Wallace J."/>
            <person name="Van De Peer Y."/>
            <person name="Van Deynze A."/>
        </authorList>
    </citation>
    <scope>NUCLEOTIDE SEQUENCE</scope>
    <source>
        <tissue evidence="17">Leaves</tissue>
    </source>
</reference>
<evidence type="ECO:0000256" key="2">
    <source>
        <dbReference type="ARBA" id="ARBA00007975"/>
    </source>
</evidence>
<dbReference type="InterPro" id="IPR013112">
    <property type="entry name" value="FAD-bd_8"/>
</dbReference>
<dbReference type="GO" id="GO:0005509">
    <property type="term" value="F:calcium ion binding"/>
    <property type="evidence" value="ECO:0007669"/>
    <property type="project" value="InterPro"/>
</dbReference>
<dbReference type="Gene3D" id="3.40.50.80">
    <property type="entry name" value="Nucleotide-binding domain of ferredoxin-NADP reductase (FNR) module"/>
    <property type="match status" value="1"/>
</dbReference>
<dbReference type="GO" id="GO:0004601">
    <property type="term" value="F:peroxidase activity"/>
    <property type="evidence" value="ECO:0007669"/>
    <property type="project" value="UniProtKB-KW"/>
</dbReference>
<dbReference type="InterPro" id="IPR017938">
    <property type="entry name" value="Riboflavin_synthase-like_b-brl"/>
</dbReference>
<name>A0A835KLG3_9POAL</name>
<dbReference type="GO" id="GO:0016174">
    <property type="term" value="F:NAD(P)H oxidase H2O2-forming activity"/>
    <property type="evidence" value="ECO:0007669"/>
    <property type="project" value="TreeGrafter"/>
</dbReference>
<evidence type="ECO:0000256" key="12">
    <source>
        <dbReference type="ARBA" id="ARBA00023136"/>
    </source>
</evidence>
<comment type="caution">
    <text evidence="17">The sequence shown here is derived from an EMBL/GenBank/DDBJ whole genome shotgun (WGS) entry which is preliminary data.</text>
</comment>
<organism evidence="17 18">
    <name type="scientific">Digitaria exilis</name>
    <dbReference type="NCBI Taxonomy" id="1010633"/>
    <lineage>
        <taxon>Eukaryota</taxon>
        <taxon>Viridiplantae</taxon>
        <taxon>Streptophyta</taxon>
        <taxon>Embryophyta</taxon>
        <taxon>Tracheophyta</taxon>
        <taxon>Spermatophyta</taxon>
        <taxon>Magnoliopsida</taxon>
        <taxon>Liliopsida</taxon>
        <taxon>Poales</taxon>
        <taxon>Poaceae</taxon>
        <taxon>PACMAD clade</taxon>
        <taxon>Panicoideae</taxon>
        <taxon>Panicodae</taxon>
        <taxon>Paniceae</taxon>
        <taxon>Anthephorinae</taxon>
        <taxon>Digitaria</taxon>
    </lineage>
</organism>
<keyword evidence="3" id="KW-0575">Peroxidase</keyword>
<feature type="domain" description="EF-hand" evidence="15">
    <location>
        <begin position="271"/>
        <end position="306"/>
    </location>
</feature>
<dbReference type="GO" id="GO:0005886">
    <property type="term" value="C:plasma membrane"/>
    <property type="evidence" value="ECO:0007669"/>
    <property type="project" value="TreeGrafter"/>
</dbReference>
<evidence type="ECO:0000256" key="7">
    <source>
        <dbReference type="ARBA" id="ARBA00022827"/>
    </source>
</evidence>
<keyword evidence="6" id="KW-0479">Metal-binding</keyword>
<protein>
    <recommendedName>
        <fullName evidence="19">NADPH oxidase</fullName>
    </recommendedName>
</protein>
<feature type="domain" description="FAD-binding FR-type" evidence="16">
    <location>
        <begin position="636"/>
        <end position="762"/>
    </location>
</feature>
<comment type="subcellular location">
    <subcellularLocation>
        <location evidence="1">Membrane</location>
        <topology evidence="1">Multi-pass membrane protein</topology>
    </subcellularLocation>
</comment>
<dbReference type="PANTHER" id="PTHR11972:SF197">
    <property type="entry name" value="RESPIRATORY BURST OXIDASE HOMOLOG PROTEIN D"/>
    <property type="match status" value="1"/>
</dbReference>
<dbReference type="InterPro" id="IPR017927">
    <property type="entry name" value="FAD-bd_FR_type"/>
</dbReference>
<evidence type="ECO:0000256" key="1">
    <source>
        <dbReference type="ARBA" id="ARBA00004141"/>
    </source>
</evidence>
<feature type="compositionally biased region" description="Low complexity" evidence="13">
    <location>
        <begin position="35"/>
        <end position="52"/>
    </location>
</feature>
<evidence type="ECO:0000313" key="17">
    <source>
        <dbReference type="EMBL" id="KAF8731999.1"/>
    </source>
</evidence>
<dbReference type="InterPro" id="IPR050369">
    <property type="entry name" value="RBOH/FRE"/>
</dbReference>
<evidence type="ECO:0008006" key="19">
    <source>
        <dbReference type="Google" id="ProtNLM"/>
    </source>
</evidence>
<feature type="transmembrane region" description="Helical" evidence="14">
    <location>
        <begin position="395"/>
        <end position="414"/>
    </location>
</feature>
<dbReference type="PROSITE" id="PS00018">
    <property type="entry name" value="EF_HAND_1"/>
    <property type="match status" value="1"/>
</dbReference>
<evidence type="ECO:0000256" key="5">
    <source>
        <dbReference type="ARBA" id="ARBA00022692"/>
    </source>
</evidence>
<feature type="transmembrane region" description="Helical" evidence="14">
    <location>
        <begin position="581"/>
        <end position="602"/>
    </location>
</feature>
<dbReference type="Pfam" id="PF08414">
    <property type="entry name" value="NADPH_Ox"/>
    <property type="match status" value="2"/>
</dbReference>
<dbReference type="SUPFAM" id="SSF52343">
    <property type="entry name" value="Ferredoxin reductase-like, C-terminal NADP-linked domain"/>
    <property type="match status" value="1"/>
</dbReference>
<dbReference type="OrthoDB" id="167398at2759"/>
<gene>
    <name evidence="17" type="ORF">HU200_015949</name>
</gene>
<evidence type="ECO:0000259" key="16">
    <source>
        <dbReference type="PROSITE" id="PS51384"/>
    </source>
</evidence>
<keyword evidence="4" id="KW-0285">Flavoprotein</keyword>
<keyword evidence="5 14" id="KW-0812">Transmembrane</keyword>
<dbReference type="Gene3D" id="1.10.238.10">
    <property type="entry name" value="EF-hand"/>
    <property type="match status" value="2"/>
</dbReference>
<dbReference type="AlphaFoldDB" id="A0A835KLG3"/>
<evidence type="ECO:0000259" key="15">
    <source>
        <dbReference type="PROSITE" id="PS50222"/>
    </source>
</evidence>
<dbReference type="InterPro" id="IPR011992">
    <property type="entry name" value="EF-hand-dom_pair"/>
</dbReference>
<dbReference type="InterPro" id="IPR002048">
    <property type="entry name" value="EF_hand_dom"/>
</dbReference>
<evidence type="ECO:0000256" key="9">
    <source>
        <dbReference type="ARBA" id="ARBA00022857"/>
    </source>
</evidence>
<dbReference type="CDD" id="cd06186">
    <property type="entry name" value="NOX_Duox_like_FAD_NADP"/>
    <property type="match status" value="1"/>
</dbReference>
<dbReference type="FunFam" id="2.40.30.10:FF:000059">
    <property type="entry name" value="dual oxidase isoform X1"/>
    <property type="match status" value="1"/>
</dbReference>
<dbReference type="Pfam" id="PF01794">
    <property type="entry name" value="Ferric_reduct"/>
    <property type="match status" value="1"/>
</dbReference>
<dbReference type="InterPro" id="IPR000778">
    <property type="entry name" value="Cyt_b245_heavy_chain"/>
</dbReference>
<dbReference type="InterPro" id="IPR013121">
    <property type="entry name" value="Fe_red_NAD-bd_6"/>
</dbReference>
<dbReference type="InterPro" id="IPR018247">
    <property type="entry name" value="EF_Hand_1_Ca_BS"/>
</dbReference>
<sequence>MHSHDGGDMVEIMSSSPELSTTKPGAPPMKTTRFAEPAAVSSSPAPEAMPSSNSNHLAGNDDDDDSSSDAAVVAPAKKWRSSALLSAPSRAIRQLVPRELCRATSFHHRRRVGSGVDDERSTTAAARSLDGLRFIGATRWEDVATRFDVLTADQGGLLYRSQFGQCIGMKEMEKKANGEGKKTTKDERAQQSGGFCCFFGDGQEIGSANNQQHASPAAVAATHKTKPADKPDFAGELFDALSRRRTQPAGPGDGISKDEMLEFWKQMNSTSFDTRLQTLFDMVDKNGDGTISEEEIKEMIMLSASENKLSLIRDHAEEYARVIMEALDPDNLGFIALHNVESLLLRQSPSQPLSRLRTTTRITAETAAPPSPPEPKLLLLLRHVAYFLEDYWRRVWVMLLWLSICAALFAWKFIQYRHRRDVFQVMGYCVCVAKGAAETLKLNMALVLLPVSRNTITWILNHTTATSVIPLAADSLNFHKVIAVAIAGAAALHAASHLACDFPRLLHATDAEYHPLGQRYFGFPRPDTYWWFVRGTEGWTGLVIVAIMAVAFTLATPWFRRAPQRGRWLPELVKKVAGFNAFWYAHHCFVAVYALLLVHGQFLYLTREWYKKTTWMYLAVPMAVYAGERLTRAVRSRVRPAKVIGADVYPGNVLSLRFDVETMHGRRFRYKSGQYVFLNCAAVSPFEWHPFSITSAPQDDYVSVHIRDAGDWTHKLKEIFEKAKNKEPTGQLPTENDHDIAITNPNWPKVRIDGPYGAPAQDYKQYDVVLLVGMGIGATPMISIIKDILNNMKHHLNASGDVEAGTAAAAAAAAAPSSSSSFRTRCAYFYWVTREQGTFDWFHKVMDEVVEADMEGVIELHNHCTTVYEEGDARSILISMLQSISQAKDGIDVVSGTSVRTHFGRPNWPRVYRRIADNHRHQRVGVFYCGNQVLTKELRELAQDFSRNSSTKFEFHKIF</sequence>
<dbReference type="FunFam" id="3.40.50.80:FF:000007">
    <property type="entry name" value="Respiratory burst oxidase protein A"/>
    <property type="match status" value="1"/>
</dbReference>
<dbReference type="PANTHER" id="PTHR11972">
    <property type="entry name" value="NADPH OXIDASE"/>
    <property type="match status" value="1"/>
</dbReference>
<keyword evidence="9" id="KW-0521">NADP</keyword>
<dbReference type="SFLD" id="SFLDG01169">
    <property type="entry name" value="NADPH_oxidase_subgroup_(NOX)"/>
    <property type="match status" value="1"/>
</dbReference>
<dbReference type="SUPFAM" id="SSF47473">
    <property type="entry name" value="EF-hand"/>
    <property type="match status" value="1"/>
</dbReference>
<keyword evidence="12 14" id="KW-0472">Membrane</keyword>
<comment type="similarity">
    <text evidence="2">Belongs to the RBOH (TC 5.B.1.3) family.</text>
</comment>
<evidence type="ECO:0000256" key="4">
    <source>
        <dbReference type="ARBA" id="ARBA00022630"/>
    </source>
</evidence>
<feature type="region of interest" description="Disordered" evidence="13">
    <location>
        <begin position="1"/>
        <end position="73"/>
    </location>
</feature>
<keyword evidence="11" id="KW-0560">Oxidoreductase</keyword>
<dbReference type="EMBL" id="JACEFO010001605">
    <property type="protein sequence ID" value="KAF8731999.1"/>
    <property type="molecule type" value="Genomic_DNA"/>
</dbReference>
<evidence type="ECO:0000256" key="6">
    <source>
        <dbReference type="ARBA" id="ARBA00022723"/>
    </source>
</evidence>
<dbReference type="PROSITE" id="PS51384">
    <property type="entry name" value="FAD_FR"/>
    <property type="match status" value="1"/>
</dbReference>
<dbReference type="Pfam" id="PF13202">
    <property type="entry name" value="EF-hand_5"/>
    <property type="match status" value="1"/>
</dbReference>
<keyword evidence="8" id="KW-0106">Calcium</keyword>
<evidence type="ECO:0000256" key="3">
    <source>
        <dbReference type="ARBA" id="ARBA00022559"/>
    </source>
</evidence>
<feature type="transmembrane region" description="Helical" evidence="14">
    <location>
        <begin position="539"/>
        <end position="560"/>
    </location>
</feature>
<evidence type="ECO:0000313" key="18">
    <source>
        <dbReference type="Proteomes" id="UP000636709"/>
    </source>
</evidence>
<dbReference type="PRINTS" id="PR00466">
    <property type="entry name" value="GP91PHOX"/>
</dbReference>
<evidence type="ECO:0000256" key="13">
    <source>
        <dbReference type="SAM" id="MobiDB-lite"/>
    </source>
</evidence>
<keyword evidence="7" id="KW-0274">FAD</keyword>
<dbReference type="GO" id="GO:0016175">
    <property type="term" value="F:superoxide-generating NAD(P)H oxidase activity"/>
    <property type="evidence" value="ECO:0007669"/>
    <property type="project" value="UniProtKB-ARBA"/>
</dbReference>
<accession>A0A835KLG3</accession>